<reference evidence="1" key="1">
    <citation type="journal article" date="2005" name="PLoS Biol.">
        <title>The genomes of Oryza sativa: a history of duplications.</title>
        <authorList>
            <person name="Yu J."/>
            <person name="Wang J."/>
            <person name="Lin W."/>
            <person name="Li S."/>
            <person name="Li H."/>
            <person name="Zhou J."/>
            <person name="Ni P."/>
            <person name="Dong W."/>
            <person name="Hu S."/>
            <person name="Zeng C."/>
            <person name="Zhang J."/>
            <person name="Zhang Y."/>
            <person name="Li R."/>
            <person name="Xu Z."/>
            <person name="Li S."/>
            <person name="Li X."/>
            <person name="Zheng H."/>
            <person name="Cong L."/>
            <person name="Lin L."/>
            <person name="Yin J."/>
            <person name="Geng J."/>
            <person name="Li G."/>
            <person name="Shi J."/>
            <person name="Liu J."/>
            <person name="Lv H."/>
            <person name="Li J."/>
            <person name="Wang J."/>
            <person name="Deng Y."/>
            <person name="Ran L."/>
            <person name="Shi X."/>
            <person name="Wang X."/>
            <person name="Wu Q."/>
            <person name="Li C."/>
            <person name="Ren X."/>
            <person name="Wang J."/>
            <person name="Wang X."/>
            <person name="Li D."/>
            <person name="Liu D."/>
            <person name="Zhang X."/>
            <person name="Ji Z."/>
            <person name="Zhao W."/>
            <person name="Sun Y."/>
            <person name="Zhang Z."/>
            <person name="Bao J."/>
            <person name="Han Y."/>
            <person name="Dong L."/>
            <person name="Ji J."/>
            <person name="Chen P."/>
            <person name="Wu S."/>
            <person name="Liu J."/>
            <person name="Xiao Y."/>
            <person name="Bu D."/>
            <person name="Tan J."/>
            <person name="Yang L."/>
            <person name="Ye C."/>
            <person name="Zhang J."/>
            <person name="Xu J."/>
            <person name="Zhou Y."/>
            <person name="Yu Y."/>
            <person name="Zhang B."/>
            <person name="Zhuang S."/>
            <person name="Wei H."/>
            <person name="Liu B."/>
            <person name="Lei M."/>
            <person name="Yu H."/>
            <person name="Li Y."/>
            <person name="Xu H."/>
            <person name="Wei S."/>
            <person name="He X."/>
            <person name="Fang L."/>
            <person name="Zhang Z."/>
            <person name="Zhang Y."/>
            <person name="Huang X."/>
            <person name="Su Z."/>
            <person name="Tong W."/>
            <person name="Li J."/>
            <person name="Tong Z."/>
            <person name="Li S."/>
            <person name="Ye J."/>
            <person name="Wang L."/>
            <person name="Fang L."/>
            <person name="Lei T."/>
            <person name="Chen C."/>
            <person name="Chen H."/>
            <person name="Xu Z."/>
            <person name="Li H."/>
            <person name="Huang H."/>
            <person name="Zhang F."/>
            <person name="Xu H."/>
            <person name="Li N."/>
            <person name="Zhao C."/>
            <person name="Li S."/>
            <person name="Dong L."/>
            <person name="Huang Y."/>
            <person name="Li L."/>
            <person name="Xi Y."/>
            <person name="Qi Q."/>
            <person name="Li W."/>
            <person name="Zhang B."/>
            <person name="Hu W."/>
            <person name="Zhang Y."/>
            <person name="Tian X."/>
            <person name="Jiao Y."/>
            <person name="Liang X."/>
            <person name="Jin J."/>
            <person name="Gao L."/>
            <person name="Zheng W."/>
            <person name="Hao B."/>
            <person name="Liu S."/>
            <person name="Wang W."/>
            <person name="Yuan L."/>
            <person name="Cao M."/>
            <person name="McDermott J."/>
            <person name="Samudrala R."/>
            <person name="Wang J."/>
            <person name="Wong G.K."/>
            <person name="Yang H."/>
        </authorList>
    </citation>
    <scope>NUCLEOTIDE SEQUENCE [LARGE SCALE GENOMIC DNA]</scope>
</reference>
<name>B9FGP6_ORYSJ</name>
<protein>
    <submittedName>
        <fullName evidence="1">Uncharacterized protein</fullName>
    </submittedName>
</protein>
<sequence length="169" mass="18851">MLDEHIVSGQVIPSSTLRALGTSPHLAYMSTNAASQKALELNPLFDHIAMHLPCRHEPTGFGEVDSAKHLINSLCKSDNTGDSQMLHQMTREDLVHIPLDERRTVIGPFFSHRAVLLGQKVNGKPARWVQAAHELSDVVSFRTTSHHAESLTVFCYPTWPPQVIDRCPR</sequence>
<dbReference type="AlphaFoldDB" id="B9FGP6"/>
<reference evidence="1" key="2">
    <citation type="submission" date="2008-12" db="EMBL/GenBank/DDBJ databases">
        <title>Improved gene annotation of the rice (Oryza sativa) genomes.</title>
        <authorList>
            <person name="Wang J."/>
            <person name="Li R."/>
            <person name="Fan W."/>
            <person name="Huang Q."/>
            <person name="Zhang J."/>
            <person name="Zhou Y."/>
            <person name="Hu Y."/>
            <person name="Zi S."/>
            <person name="Li J."/>
            <person name="Ni P."/>
            <person name="Zheng H."/>
            <person name="Zhang Y."/>
            <person name="Zhao M."/>
            <person name="Hao Q."/>
            <person name="McDermott J."/>
            <person name="Samudrala R."/>
            <person name="Kristiansen K."/>
            <person name="Wong G.K.-S."/>
        </authorList>
    </citation>
    <scope>NUCLEOTIDE SEQUENCE</scope>
</reference>
<dbReference type="Proteomes" id="UP000007752">
    <property type="component" value="Chromosome 5"/>
</dbReference>
<gene>
    <name evidence="1" type="ORF">OsJ_18073</name>
</gene>
<dbReference type="EMBL" id="CM000142">
    <property type="protein sequence ID" value="EEE63263.1"/>
    <property type="molecule type" value="Genomic_DNA"/>
</dbReference>
<evidence type="ECO:0000313" key="1">
    <source>
        <dbReference type="EMBL" id="EEE63263.1"/>
    </source>
</evidence>
<organism evidence="1">
    <name type="scientific">Oryza sativa subsp. japonica</name>
    <name type="common">Rice</name>
    <dbReference type="NCBI Taxonomy" id="39947"/>
    <lineage>
        <taxon>Eukaryota</taxon>
        <taxon>Viridiplantae</taxon>
        <taxon>Streptophyta</taxon>
        <taxon>Embryophyta</taxon>
        <taxon>Tracheophyta</taxon>
        <taxon>Spermatophyta</taxon>
        <taxon>Magnoliopsida</taxon>
        <taxon>Liliopsida</taxon>
        <taxon>Poales</taxon>
        <taxon>Poaceae</taxon>
        <taxon>BOP clade</taxon>
        <taxon>Oryzoideae</taxon>
        <taxon>Oryzeae</taxon>
        <taxon>Oryzinae</taxon>
        <taxon>Oryza</taxon>
        <taxon>Oryza sativa</taxon>
    </lineage>
</organism>
<proteinExistence type="predicted"/>
<accession>B9FGP6</accession>